<dbReference type="Proteomes" id="UP000650081">
    <property type="component" value="Unassembled WGS sequence"/>
</dbReference>
<reference evidence="2" key="1">
    <citation type="submission" date="2020-08" db="EMBL/GenBank/DDBJ databases">
        <title>Lewinella bacteria from marine environments.</title>
        <authorList>
            <person name="Zhong Y."/>
        </authorList>
    </citation>
    <scope>NUCLEOTIDE SEQUENCE</scope>
    <source>
        <strain evidence="2">KCTC 42187</strain>
    </source>
</reference>
<dbReference type="AlphaFoldDB" id="A0A923T9R8"/>
<dbReference type="PROSITE" id="PS51257">
    <property type="entry name" value="PROKAR_LIPOPROTEIN"/>
    <property type="match status" value="1"/>
</dbReference>
<feature type="chain" id="PRO_5037356886" description="Lipoprotein" evidence="1">
    <location>
        <begin position="18"/>
        <end position="142"/>
    </location>
</feature>
<dbReference type="RefSeq" id="WP_187467388.1">
    <property type="nucleotide sequence ID" value="NZ_JACSIT010000135.1"/>
</dbReference>
<evidence type="ECO:0000256" key="1">
    <source>
        <dbReference type="SAM" id="SignalP"/>
    </source>
</evidence>
<name>A0A923T9R8_9BACT</name>
<sequence>MRLLCSLLLSALLLSCAGDGFDSTAFPADQIDVELAHKRLKDHGDLEPVLLEEQPVEGWQFYVEGYEKVAGLGGDPVERYRLKDRSGVRYEVNSATSPEVIAVLQTGQYGFARGRVGAVKRDLLAGDIEAELLLTAWQVREE</sequence>
<comment type="caution">
    <text evidence="2">The sequence shown here is derived from an EMBL/GenBank/DDBJ whole genome shotgun (WGS) entry which is preliminary data.</text>
</comment>
<feature type="signal peptide" evidence="1">
    <location>
        <begin position="1"/>
        <end position="17"/>
    </location>
</feature>
<proteinExistence type="predicted"/>
<evidence type="ECO:0000313" key="3">
    <source>
        <dbReference type="Proteomes" id="UP000650081"/>
    </source>
</evidence>
<evidence type="ECO:0000313" key="2">
    <source>
        <dbReference type="EMBL" id="MBC6995353.1"/>
    </source>
</evidence>
<accession>A0A923T9R8</accession>
<protein>
    <recommendedName>
        <fullName evidence="4">Lipoprotein</fullName>
    </recommendedName>
</protein>
<keyword evidence="1" id="KW-0732">Signal</keyword>
<dbReference type="EMBL" id="JACSIT010000135">
    <property type="protein sequence ID" value="MBC6995353.1"/>
    <property type="molecule type" value="Genomic_DNA"/>
</dbReference>
<organism evidence="2 3">
    <name type="scientific">Neolewinella lacunae</name>
    <dbReference type="NCBI Taxonomy" id="1517758"/>
    <lineage>
        <taxon>Bacteria</taxon>
        <taxon>Pseudomonadati</taxon>
        <taxon>Bacteroidota</taxon>
        <taxon>Saprospiria</taxon>
        <taxon>Saprospirales</taxon>
        <taxon>Lewinellaceae</taxon>
        <taxon>Neolewinella</taxon>
    </lineage>
</organism>
<keyword evidence="3" id="KW-1185">Reference proteome</keyword>
<evidence type="ECO:0008006" key="4">
    <source>
        <dbReference type="Google" id="ProtNLM"/>
    </source>
</evidence>
<gene>
    <name evidence="2" type="ORF">H9S92_14360</name>
</gene>